<evidence type="ECO:0000313" key="1">
    <source>
        <dbReference type="EMBL" id="KAG6964167.1"/>
    </source>
</evidence>
<name>A0A8T1UJ61_9STRA</name>
<organism evidence="1 2">
    <name type="scientific">Phytophthora cactorum</name>
    <dbReference type="NCBI Taxonomy" id="29920"/>
    <lineage>
        <taxon>Eukaryota</taxon>
        <taxon>Sar</taxon>
        <taxon>Stramenopiles</taxon>
        <taxon>Oomycota</taxon>
        <taxon>Peronosporomycetes</taxon>
        <taxon>Peronosporales</taxon>
        <taxon>Peronosporaceae</taxon>
        <taxon>Phytophthora</taxon>
    </lineage>
</organism>
<comment type="caution">
    <text evidence="1">The sequence shown here is derived from an EMBL/GenBank/DDBJ whole genome shotgun (WGS) entry which is preliminary data.</text>
</comment>
<reference evidence="1" key="1">
    <citation type="submission" date="2021-01" db="EMBL/GenBank/DDBJ databases">
        <title>Phytophthora aleatoria, a newly-described species from Pinus radiata is distinct from Phytophthora cactorum isolates based on comparative genomics.</title>
        <authorList>
            <person name="Mcdougal R."/>
            <person name="Panda P."/>
            <person name="Williams N."/>
            <person name="Studholme D.J."/>
        </authorList>
    </citation>
    <scope>NUCLEOTIDE SEQUENCE</scope>
    <source>
        <strain evidence="1">NZFS 3830</strain>
    </source>
</reference>
<gene>
    <name evidence="1" type="ORF">JG687_00006137</name>
</gene>
<dbReference type="OrthoDB" id="158210at2759"/>
<protein>
    <submittedName>
        <fullName evidence="1">Uncharacterized protein</fullName>
    </submittedName>
</protein>
<dbReference type="EMBL" id="JAENGZ010000244">
    <property type="protein sequence ID" value="KAG6964167.1"/>
    <property type="molecule type" value="Genomic_DNA"/>
</dbReference>
<sequence length="105" mass="11822">MACRHLRGIRDETLPHVLQHCPGNTRAIDDRDDRVLAMIKKAAEPTVAKPGSQLTARFDACLKRRIYAKSVGNVQAKADLENLRKTLYVRISVNIKMSNPVLWQG</sequence>
<dbReference type="Proteomes" id="UP000688947">
    <property type="component" value="Unassembled WGS sequence"/>
</dbReference>
<dbReference type="VEuPathDB" id="FungiDB:PC110_g2526"/>
<dbReference type="AlphaFoldDB" id="A0A8T1UJ61"/>
<accession>A0A8T1UJ61</accession>
<evidence type="ECO:0000313" key="2">
    <source>
        <dbReference type="Proteomes" id="UP000688947"/>
    </source>
</evidence>
<proteinExistence type="predicted"/>